<organism evidence="3 4">
    <name type="scientific">Marasmius tenuissimus</name>
    <dbReference type="NCBI Taxonomy" id="585030"/>
    <lineage>
        <taxon>Eukaryota</taxon>
        <taxon>Fungi</taxon>
        <taxon>Dikarya</taxon>
        <taxon>Basidiomycota</taxon>
        <taxon>Agaricomycotina</taxon>
        <taxon>Agaricomycetes</taxon>
        <taxon>Agaricomycetidae</taxon>
        <taxon>Agaricales</taxon>
        <taxon>Marasmiineae</taxon>
        <taxon>Marasmiaceae</taxon>
        <taxon>Marasmius</taxon>
    </lineage>
</organism>
<name>A0ABR2ZAR3_9AGAR</name>
<comment type="caution">
    <text evidence="3">The sequence shown here is derived from an EMBL/GenBank/DDBJ whole genome shotgun (WGS) entry which is preliminary data.</text>
</comment>
<dbReference type="Gene3D" id="3.40.50.300">
    <property type="entry name" value="P-loop containing nucleotide triphosphate hydrolases"/>
    <property type="match status" value="1"/>
</dbReference>
<gene>
    <name evidence="3" type="ORF">AAF712_015289</name>
</gene>
<evidence type="ECO:0000256" key="1">
    <source>
        <dbReference type="ARBA" id="ARBA00022737"/>
    </source>
</evidence>
<evidence type="ECO:0000313" key="3">
    <source>
        <dbReference type="EMBL" id="KAL0058049.1"/>
    </source>
</evidence>
<accession>A0ABR2ZAR3</accession>
<reference evidence="3 4" key="1">
    <citation type="submission" date="2024-05" db="EMBL/GenBank/DDBJ databases">
        <title>A draft genome resource for the thread blight pathogen Marasmius tenuissimus strain MS-2.</title>
        <authorList>
            <person name="Yulfo-Soto G.E."/>
            <person name="Baruah I.K."/>
            <person name="Amoako-Attah I."/>
            <person name="Bukari Y."/>
            <person name="Meinhardt L.W."/>
            <person name="Bailey B.A."/>
            <person name="Cohen S.P."/>
        </authorList>
    </citation>
    <scope>NUCLEOTIDE SEQUENCE [LARGE SCALE GENOMIC DNA]</scope>
    <source>
        <strain evidence="3 4">MS-2</strain>
    </source>
</reference>
<dbReference type="InterPro" id="IPR056884">
    <property type="entry name" value="NPHP3-like_N"/>
</dbReference>
<evidence type="ECO:0000313" key="4">
    <source>
        <dbReference type="Proteomes" id="UP001437256"/>
    </source>
</evidence>
<keyword evidence="1" id="KW-0677">Repeat</keyword>
<proteinExistence type="predicted"/>
<feature type="domain" description="Nephrocystin 3-like N-terminal" evidence="2">
    <location>
        <begin position="108"/>
        <end position="245"/>
    </location>
</feature>
<dbReference type="InterPro" id="IPR027417">
    <property type="entry name" value="P-loop_NTPase"/>
</dbReference>
<sequence length="256" mass="28186">MQDAYAGLSPHSSNYVSYGNASYGRDQNINYGQDQNINNSNWSGHFMVGGELRSAGRDFINNYHTIIQNNPRANIWGILSGIGASHKAEHQFERGHCLPGTRTTALDMIHDWSSSRKQDHPVCWLSGTAGVGKTAIAMTVAQLCEAEESLVSSFFFFRSDPKRNNPSALWLTVAHGLTLTMPTLKNAIEERILNDPTVLDASIEHQFRDLILNPAPDWSWSRDFAGVPPVPTVIVIDGLDESNTSLSTAIPDMQSS</sequence>
<evidence type="ECO:0000259" key="2">
    <source>
        <dbReference type="Pfam" id="PF24883"/>
    </source>
</evidence>
<dbReference type="Pfam" id="PF24883">
    <property type="entry name" value="NPHP3_N"/>
    <property type="match status" value="1"/>
</dbReference>
<keyword evidence="4" id="KW-1185">Reference proteome</keyword>
<protein>
    <recommendedName>
        <fullName evidence="2">Nephrocystin 3-like N-terminal domain-containing protein</fullName>
    </recommendedName>
</protein>
<dbReference type="EMBL" id="JBBXMP010000379">
    <property type="protein sequence ID" value="KAL0058049.1"/>
    <property type="molecule type" value="Genomic_DNA"/>
</dbReference>
<dbReference type="Proteomes" id="UP001437256">
    <property type="component" value="Unassembled WGS sequence"/>
</dbReference>
<dbReference type="SUPFAM" id="SSF52540">
    <property type="entry name" value="P-loop containing nucleoside triphosphate hydrolases"/>
    <property type="match status" value="1"/>
</dbReference>